<reference evidence="1" key="1">
    <citation type="submission" date="2023-06" db="EMBL/GenBank/DDBJ databases">
        <title>Genome-scale phylogeny and comparative genomics of the fungal order Sordariales.</title>
        <authorList>
            <consortium name="Lawrence Berkeley National Laboratory"/>
            <person name="Hensen N."/>
            <person name="Bonometti L."/>
            <person name="Westerberg I."/>
            <person name="Brannstrom I.O."/>
            <person name="Guillou S."/>
            <person name="Cros-Aarteil S."/>
            <person name="Calhoun S."/>
            <person name="Haridas S."/>
            <person name="Kuo A."/>
            <person name="Mondo S."/>
            <person name="Pangilinan J."/>
            <person name="Riley R."/>
            <person name="Labutti K."/>
            <person name="Andreopoulos B."/>
            <person name="Lipzen A."/>
            <person name="Chen C."/>
            <person name="Yanf M."/>
            <person name="Daum C."/>
            <person name="Ng V."/>
            <person name="Clum A."/>
            <person name="Steindorff A."/>
            <person name="Ohm R."/>
            <person name="Martin F."/>
            <person name="Silar P."/>
            <person name="Natvig D."/>
            <person name="Lalanne C."/>
            <person name="Gautier V."/>
            <person name="Ament-Velasquez S.L."/>
            <person name="Kruys A."/>
            <person name="Hutchinson M.I."/>
            <person name="Powell A.J."/>
            <person name="Barry K."/>
            <person name="Miller A.N."/>
            <person name="Grigoriev I.V."/>
            <person name="Debuchy R."/>
            <person name="Gladieux P."/>
            <person name="Thoren M.H."/>
            <person name="Johannesson H."/>
        </authorList>
    </citation>
    <scope>NUCLEOTIDE SEQUENCE</scope>
    <source>
        <strain evidence="1">CBS 606.72</strain>
    </source>
</reference>
<dbReference type="Pfam" id="PF14388">
    <property type="entry name" value="DUF4419"/>
    <property type="match status" value="1"/>
</dbReference>
<dbReference type="Proteomes" id="UP001175000">
    <property type="component" value="Unassembled WGS sequence"/>
</dbReference>
<keyword evidence="2" id="KW-1185">Reference proteome</keyword>
<dbReference type="PANTHER" id="PTHR31252">
    <property type="entry name" value="DUF4419 DOMAIN-CONTAINING PROTEIN"/>
    <property type="match status" value="1"/>
</dbReference>
<proteinExistence type="predicted"/>
<name>A0AA39WS81_9PEZI</name>
<dbReference type="InterPro" id="IPR025533">
    <property type="entry name" value="DUF4419"/>
</dbReference>
<evidence type="ECO:0000313" key="1">
    <source>
        <dbReference type="EMBL" id="KAK0620628.1"/>
    </source>
</evidence>
<evidence type="ECO:0000313" key="2">
    <source>
        <dbReference type="Proteomes" id="UP001175000"/>
    </source>
</evidence>
<organism evidence="1 2">
    <name type="scientific">Immersiella caudata</name>
    <dbReference type="NCBI Taxonomy" id="314043"/>
    <lineage>
        <taxon>Eukaryota</taxon>
        <taxon>Fungi</taxon>
        <taxon>Dikarya</taxon>
        <taxon>Ascomycota</taxon>
        <taxon>Pezizomycotina</taxon>
        <taxon>Sordariomycetes</taxon>
        <taxon>Sordariomycetidae</taxon>
        <taxon>Sordariales</taxon>
        <taxon>Lasiosphaeriaceae</taxon>
        <taxon>Immersiella</taxon>
    </lineage>
</organism>
<sequence>MRLSLLALAGPALSSIVILPGGDPRPFTPRRLNTPTTTAFTFFNASAENEFLNSSARVLMSSLDGASPATLSTLYPSGDSFTRGAIQAWGEHLHLIIRPEEVWFTILVQMNFYMNSHAEELRDMFVDHEGQEVIYIEDYTWYDVLRRFQFEIQERVKTKWLLDWIRPNFTTTTESDVMTANVLMMGLAKGYFRYEGGIICGLPSVTLLGEEEDWVKLLGKLERLEEFGKEPTEYARRLRPILQRFVRSFREPDSEETRAFWNDIVIAHRYTLCGSPPVSISGWITGFYYWRADGGPYGRTAANQEYQNRDGLVMDGVAYPMLDITRLPVGYATAPFIMRDFQDVDRFEAFVAAGTMGKTIKAGPPAGYEDALRRARGDLSLLGESKKGLHSTLQPQSAWMLYGPSPHNKTSGHWLDEEEIFSDVWASLTPVVPPGGMCHAK</sequence>
<gene>
    <name evidence="1" type="ORF">B0T14DRAFT_538002</name>
</gene>
<dbReference type="AlphaFoldDB" id="A0AA39WS81"/>
<accession>A0AA39WS81</accession>
<protein>
    <submittedName>
        <fullName evidence="1">Uncharacterized protein</fullName>
    </submittedName>
</protein>
<dbReference type="EMBL" id="JAULSU010000004">
    <property type="protein sequence ID" value="KAK0620628.1"/>
    <property type="molecule type" value="Genomic_DNA"/>
</dbReference>
<comment type="caution">
    <text evidence="1">The sequence shown here is derived from an EMBL/GenBank/DDBJ whole genome shotgun (WGS) entry which is preliminary data.</text>
</comment>
<dbReference type="PANTHER" id="PTHR31252:SF11">
    <property type="entry name" value="DUF4419 DOMAIN-CONTAINING PROTEIN"/>
    <property type="match status" value="1"/>
</dbReference>